<accession>A0A653AHT6</accession>
<feature type="signal peptide" evidence="1">
    <location>
        <begin position="1"/>
        <end position="19"/>
    </location>
</feature>
<organism evidence="2">
    <name type="scientific">Uncultured Desulfatiglans sp</name>
    <dbReference type="NCBI Taxonomy" id="1748965"/>
    <lineage>
        <taxon>Bacteria</taxon>
        <taxon>Pseudomonadati</taxon>
        <taxon>Thermodesulfobacteriota</taxon>
        <taxon>Desulfobacteria</taxon>
        <taxon>Desulfatiglandales</taxon>
        <taxon>Desulfatiglandaceae</taxon>
        <taxon>Desulfatiglans</taxon>
        <taxon>environmental samples</taxon>
    </lineage>
</organism>
<evidence type="ECO:0000256" key="1">
    <source>
        <dbReference type="SAM" id="SignalP"/>
    </source>
</evidence>
<name>A0A653AHT6_UNCDX</name>
<dbReference type="SUPFAM" id="SSF53850">
    <property type="entry name" value="Periplasmic binding protein-like II"/>
    <property type="match status" value="1"/>
</dbReference>
<feature type="chain" id="PRO_5025033218" evidence="1">
    <location>
        <begin position="20"/>
        <end position="343"/>
    </location>
</feature>
<protein>
    <submittedName>
        <fullName evidence="2">ABC-type nitrate/sulfonate/bicarbonate transport systems periplasmic components-like protein</fullName>
    </submittedName>
</protein>
<evidence type="ECO:0000313" key="2">
    <source>
        <dbReference type="EMBL" id="VBB47652.1"/>
    </source>
</evidence>
<reference evidence="2" key="1">
    <citation type="submission" date="2018-07" db="EMBL/GenBank/DDBJ databases">
        <authorList>
            <consortium name="Genoscope - CEA"/>
            <person name="William W."/>
        </authorList>
    </citation>
    <scope>NUCLEOTIDE SEQUENCE</scope>
    <source>
        <strain evidence="2">IK1</strain>
    </source>
</reference>
<dbReference type="EMBL" id="UPXX01000032">
    <property type="protein sequence ID" value="VBB47652.1"/>
    <property type="molecule type" value="Genomic_DNA"/>
</dbReference>
<dbReference type="Pfam" id="PF13379">
    <property type="entry name" value="NMT1_2"/>
    <property type="match status" value="1"/>
</dbReference>
<dbReference type="PROSITE" id="PS51257">
    <property type="entry name" value="PROKAR_LIPOPROTEIN"/>
    <property type="match status" value="1"/>
</dbReference>
<proteinExistence type="predicted"/>
<dbReference type="Gene3D" id="3.40.190.10">
    <property type="entry name" value="Periplasmic binding protein-like II"/>
    <property type="match status" value="2"/>
</dbReference>
<dbReference type="AlphaFoldDB" id="A0A653AHT6"/>
<gene>
    <name evidence="2" type="ORF">TRIP_B50447</name>
</gene>
<dbReference type="PANTHER" id="PTHR30024">
    <property type="entry name" value="ALIPHATIC SULFONATES-BINDING PROTEIN-RELATED"/>
    <property type="match status" value="1"/>
</dbReference>
<sequence length="343" mass="37410">MARTAVFGLFVALASVFSACVGDAGAEAPSHDPMPAEKAIVLAVEFCSHAACAYVAEAKGWYGEAGVPIESFDSYVTGMALSAALTRGEIDAAYICLIPAICAFANAKVPLKIVAGTHRYGYAVSCNPERITSPADLQKPGIRIGCAREGSPTDALLQKAVDVYRLNPQKVAANIRRMSPPKQLLALRMGHLDAAVMPEQYPSMAESAGFPVLLTAQDLWPDMQGSVLIVTERFLERNPRSVLRLVEVTERSTEWINRNPEAAAQILAKALRITGNRIFPVKEIQQDPVLDTTPQALQRSLTERLVCTTRIDPEQVQKTIDYLADLGYIRQRFEADQILAIDR</sequence>
<keyword evidence="1" id="KW-0732">Signal</keyword>